<dbReference type="PANTHER" id="PTHR45779:SF7">
    <property type="entry name" value="PEPTIDYLPROLYL ISOMERASE"/>
    <property type="match status" value="1"/>
</dbReference>
<evidence type="ECO:0000256" key="5">
    <source>
        <dbReference type="PROSITE-ProRule" id="PRU00277"/>
    </source>
</evidence>
<keyword evidence="3 5" id="KW-0697">Rotamase</keyword>
<keyword evidence="4 5" id="KW-0413">Isomerase</keyword>
<dbReference type="AlphaFoldDB" id="A0A177TGU3"/>
<gene>
    <name evidence="8" type="ORF">A4X13_0g2324</name>
</gene>
<reference evidence="8" key="2">
    <citation type="journal article" date="2019" name="IMA Fungus">
        <title>Genome sequencing and comparison of five Tilletia species to identify candidate genes for the detection of regulated species infecting wheat.</title>
        <authorList>
            <person name="Nguyen H.D.T."/>
            <person name="Sultana T."/>
            <person name="Kesanakurti P."/>
            <person name="Hambleton S."/>
        </authorList>
    </citation>
    <scope>NUCLEOTIDE SEQUENCE</scope>
    <source>
        <strain evidence="8">DAOMC 236416</strain>
    </source>
</reference>
<feature type="signal peptide" evidence="7">
    <location>
        <begin position="1"/>
        <end position="21"/>
    </location>
</feature>
<evidence type="ECO:0000256" key="1">
    <source>
        <dbReference type="ARBA" id="ARBA00000971"/>
    </source>
</evidence>
<feature type="region of interest" description="Disordered" evidence="6">
    <location>
        <begin position="210"/>
        <end position="232"/>
    </location>
</feature>
<feature type="chain" id="PRO_5043859255" description="peptidylprolyl isomerase" evidence="7">
    <location>
        <begin position="22"/>
        <end position="275"/>
    </location>
</feature>
<comment type="catalytic activity">
    <reaction evidence="1 5">
        <text>[protein]-peptidylproline (omega=180) = [protein]-peptidylproline (omega=0)</text>
        <dbReference type="Rhea" id="RHEA:16237"/>
        <dbReference type="Rhea" id="RHEA-COMP:10747"/>
        <dbReference type="Rhea" id="RHEA-COMP:10748"/>
        <dbReference type="ChEBI" id="CHEBI:83833"/>
        <dbReference type="ChEBI" id="CHEBI:83834"/>
        <dbReference type="EC" id="5.2.1.8"/>
    </reaction>
</comment>
<dbReference type="OrthoDB" id="1902587at2759"/>
<name>A0A177TGU3_9BASI</name>
<proteinExistence type="predicted"/>
<dbReference type="Pfam" id="PF00254">
    <property type="entry name" value="FKBP_C"/>
    <property type="match status" value="1"/>
</dbReference>
<evidence type="ECO:0000313" key="9">
    <source>
        <dbReference type="Proteomes" id="UP000077521"/>
    </source>
</evidence>
<dbReference type="SUPFAM" id="SSF58113">
    <property type="entry name" value="Apolipoprotein A-I"/>
    <property type="match status" value="1"/>
</dbReference>
<dbReference type="Gene3D" id="3.10.50.40">
    <property type="match status" value="1"/>
</dbReference>
<dbReference type="Gene3D" id="1.20.120.20">
    <property type="entry name" value="Apolipoprotein"/>
    <property type="match status" value="1"/>
</dbReference>
<dbReference type="InterPro" id="IPR044609">
    <property type="entry name" value="FKBP2/11"/>
</dbReference>
<dbReference type="GO" id="GO:0005783">
    <property type="term" value="C:endoplasmic reticulum"/>
    <property type="evidence" value="ECO:0007669"/>
    <property type="project" value="TreeGrafter"/>
</dbReference>
<dbReference type="FunFam" id="3.10.50.40:FF:000006">
    <property type="entry name" value="Peptidyl-prolyl cis-trans isomerase"/>
    <property type="match status" value="1"/>
</dbReference>
<dbReference type="InterPro" id="IPR046357">
    <property type="entry name" value="PPIase_dom_sf"/>
</dbReference>
<dbReference type="SUPFAM" id="SSF54534">
    <property type="entry name" value="FKBP-like"/>
    <property type="match status" value="1"/>
</dbReference>
<evidence type="ECO:0000256" key="7">
    <source>
        <dbReference type="SAM" id="SignalP"/>
    </source>
</evidence>
<keyword evidence="9" id="KW-1185">Reference proteome</keyword>
<dbReference type="InterPro" id="IPR001179">
    <property type="entry name" value="PPIase_FKBP_dom"/>
</dbReference>
<evidence type="ECO:0000256" key="6">
    <source>
        <dbReference type="SAM" id="MobiDB-lite"/>
    </source>
</evidence>
<dbReference type="PROSITE" id="PS50059">
    <property type="entry name" value="FKBP_PPIASE"/>
    <property type="match status" value="1"/>
</dbReference>
<dbReference type="PANTHER" id="PTHR45779">
    <property type="entry name" value="PEPTIDYLPROLYL ISOMERASE"/>
    <property type="match status" value="1"/>
</dbReference>
<comment type="caution">
    <text evidence="8">The sequence shown here is derived from an EMBL/GenBank/DDBJ whole genome shotgun (WGS) entry which is preliminary data.</text>
</comment>
<accession>A0A177TGU3</accession>
<dbReference type="EC" id="5.2.1.8" evidence="2 5"/>
<evidence type="ECO:0000256" key="4">
    <source>
        <dbReference type="ARBA" id="ARBA00023235"/>
    </source>
</evidence>
<keyword evidence="7" id="KW-0732">Signal</keyword>
<dbReference type="Proteomes" id="UP000077521">
    <property type="component" value="Unassembled WGS sequence"/>
</dbReference>
<evidence type="ECO:0000256" key="3">
    <source>
        <dbReference type="ARBA" id="ARBA00023110"/>
    </source>
</evidence>
<organism evidence="8 9">
    <name type="scientific">Tilletia indica</name>
    <dbReference type="NCBI Taxonomy" id="43049"/>
    <lineage>
        <taxon>Eukaryota</taxon>
        <taxon>Fungi</taxon>
        <taxon>Dikarya</taxon>
        <taxon>Basidiomycota</taxon>
        <taxon>Ustilaginomycotina</taxon>
        <taxon>Exobasidiomycetes</taxon>
        <taxon>Tilletiales</taxon>
        <taxon>Tilletiaceae</taxon>
        <taxon>Tilletia</taxon>
    </lineage>
</organism>
<sequence length="275" mass="29018">MTRLFTSIALASAVLLATVDARSPPKELRIGVKHKPTTCAIKSQKGDSLSMHYTGKLWEGEKFDSSLDRGDPFEFTVGSGQVIQGWDQGLLDMCEGEKRKLQIPPQLGYGDRGAGAKIPGGSTLVFDVELLEIKGPRAKTLKAASAASAAAEGVKENVKDGAKKAQENVKVAAESAQDGAKKAQENVKVAAESAQKSAQDAAEVVKKNVEGTAEKVKEGVKGTAENVKEGVQDAAENVKEGVKGTAETVKENVKAAADSVKETVEQVQDSVREEL</sequence>
<reference evidence="8" key="1">
    <citation type="submission" date="2016-04" db="EMBL/GenBank/DDBJ databases">
        <authorList>
            <person name="Nguyen H.D."/>
            <person name="Samba Siva P."/>
            <person name="Cullis J."/>
            <person name="Levesque C.A."/>
            <person name="Hambleton S."/>
        </authorList>
    </citation>
    <scope>NUCLEOTIDE SEQUENCE</scope>
    <source>
        <strain evidence="8">DAOMC 236416</strain>
    </source>
</reference>
<dbReference type="GO" id="GO:0003755">
    <property type="term" value="F:peptidyl-prolyl cis-trans isomerase activity"/>
    <property type="evidence" value="ECO:0007669"/>
    <property type="project" value="UniProtKB-KW"/>
</dbReference>
<dbReference type="EMBL" id="LWDF02000108">
    <property type="protein sequence ID" value="KAE8257495.1"/>
    <property type="molecule type" value="Genomic_DNA"/>
</dbReference>
<protein>
    <recommendedName>
        <fullName evidence="2 5">peptidylprolyl isomerase</fullName>
        <ecNumber evidence="2 5">5.2.1.8</ecNumber>
    </recommendedName>
</protein>
<evidence type="ECO:0000256" key="2">
    <source>
        <dbReference type="ARBA" id="ARBA00013194"/>
    </source>
</evidence>
<evidence type="ECO:0000313" key="8">
    <source>
        <dbReference type="EMBL" id="KAE8257495.1"/>
    </source>
</evidence>